<protein>
    <recommendedName>
        <fullName evidence="4">DUF4386 domain-containing protein</fullName>
    </recommendedName>
</protein>
<feature type="transmembrane region" description="Helical" evidence="1">
    <location>
        <begin position="188"/>
        <end position="209"/>
    </location>
</feature>
<accession>A0A919TGV6</accession>
<dbReference type="Proteomes" id="UP000677082">
    <property type="component" value="Unassembled WGS sequence"/>
</dbReference>
<name>A0A919TGV6_9ACTN</name>
<dbReference type="InterPro" id="IPR025495">
    <property type="entry name" value="DUF4386"/>
</dbReference>
<dbReference type="RefSeq" id="WP_213009952.1">
    <property type="nucleotide sequence ID" value="NZ_BOQN01000076.1"/>
</dbReference>
<evidence type="ECO:0000313" key="3">
    <source>
        <dbReference type="Proteomes" id="UP000677082"/>
    </source>
</evidence>
<keyword evidence="1" id="KW-1133">Transmembrane helix</keyword>
<sequence length="218" mass="22510">MNARVAGALYLLTFITSIPTLALYRPVRDHADFVLGAGSATPVTWGIFLEIVLALCCAGTAVALFPIVRRRSETAAVGFLGSRLLEAGLILLGAVSLLTLLALRDDAAGADAASLVTAGHTLVGVYDGTFLVGQSLMPVVNAAFLATVLFRSGLVPRLIPVVGLIGVPLLLASDIAVLFGLYDMGSAPAALAALPIAAWELALGFYLLIRGLRPSLTA</sequence>
<dbReference type="EMBL" id="BOQN01000076">
    <property type="protein sequence ID" value="GIM94165.1"/>
    <property type="molecule type" value="Genomic_DNA"/>
</dbReference>
<keyword evidence="3" id="KW-1185">Reference proteome</keyword>
<evidence type="ECO:0000256" key="1">
    <source>
        <dbReference type="SAM" id="Phobius"/>
    </source>
</evidence>
<organism evidence="2 3">
    <name type="scientific">Paractinoplanes toevensis</name>
    <dbReference type="NCBI Taxonomy" id="571911"/>
    <lineage>
        <taxon>Bacteria</taxon>
        <taxon>Bacillati</taxon>
        <taxon>Actinomycetota</taxon>
        <taxon>Actinomycetes</taxon>
        <taxon>Micromonosporales</taxon>
        <taxon>Micromonosporaceae</taxon>
        <taxon>Paractinoplanes</taxon>
    </lineage>
</organism>
<gene>
    <name evidence="2" type="ORF">Ato02nite_059580</name>
</gene>
<keyword evidence="1" id="KW-0812">Transmembrane</keyword>
<comment type="caution">
    <text evidence="2">The sequence shown here is derived from an EMBL/GenBank/DDBJ whole genome shotgun (WGS) entry which is preliminary data.</text>
</comment>
<reference evidence="2 3" key="1">
    <citation type="submission" date="2021-03" db="EMBL/GenBank/DDBJ databases">
        <title>Whole genome shotgun sequence of Actinoplanes toevensis NBRC 105298.</title>
        <authorList>
            <person name="Komaki H."/>
            <person name="Tamura T."/>
        </authorList>
    </citation>
    <scope>NUCLEOTIDE SEQUENCE [LARGE SCALE GENOMIC DNA]</scope>
    <source>
        <strain evidence="2 3">NBRC 105298</strain>
    </source>
</reference>
<evidence type="ECO:0000313" key="2">
    <source>
        <dbReference type="EMBL" id="GIM94165.1"/>
    </source>
</evidence>
<keyword evidence="1" id="KW-0472">Membrane</keyword>
<dbReference type="AlphaFoldDB" id="A0A919TGV6"/>
<feature type="transmembrane region" description="Helical" evidence="1">
    <location>
        <begin position="158"/>
        <end position="182"/>
    </location>
</feature>
<dbReference type="Pfam" id="PF14329">
    <property type="entry name" value="DUF4386"/>
    <property type="match status" value="1"/>
</dbReference>
<evidence type="ECO:0008006" key="4">
    <source>
        <dbReference type="Google" id="ProtNLM"/>
    </source>
</evidence>
<feature type="transmembrane region" description="Helical" evidence="1">
    <location>
        <begin position="80"/>
        <end position="103"/>
    </location>
</feature>
<feature type="transmembrane region" description="Helical" evidence="1">
    <location>
        <begin position="46"/>
        <end position="68"/>
    </location>
</feature>
<proteinExistence type="predicted"/>
<feature type="transmembrane region" description="Helical" evidence="1">
    <location>
        <begin position="123"/>
        <end position="146"/>
    </location>
</feature>